<dbReference type="AlphaFoldDB" id="A0AAW1LQ48"/>
<comment type="caution">
    <text evidence="3">The sequence shown here is derived from an EMBL/GenBank/DDBJ whole genome shotgun (WGS) entry which is preliminary data.</text>
</comment>
<evidence type="ECO:0000259" key="2">
    <source>
        <dbReference type="PROSITE" id="PS52045"/>
    </source>
</evidence>
<dbReference type="PANTHER" id="PTHR31589:SF223">
    <property type="entry name" value="PROTEIN, PUTATIVE (DUF239)-RELATED"/>
    <property type="match status" value="1"/>
</dbReference>
<gene>
    <name evidence="3" type="ORF">RND81_04G241100</name>
</gene>
<dbReference type="EMBL" id="JBDFQZ010000004">
    <property type="protein sequence ID" value="KAK9735958.1"/>
    <property type="molecule type" value="Genomic_DNA"/>
</dbReference>
<feature type="signal peptide" evidence="1">
    <location>
        <begin position="1"/>
        <end position="23"/>
    </location>
</feature>
<keyword evidence="4" id="KW-1185">Reference proteome</keyword>
<dbReference type="Proteomes" id="UP001443914">
    <property type="component" value="Unassembled WGS sequence"/>
</dbReference>
<sequence length="356" mass="39353">MANLKTFLILMVLISLVQHVVFGVSSPISIKMNNGQIFKCVNFYQQPAFRNHLLNHEVMPNVAKLEQQRINVSELGFGGRGCPFGMVPILERDMAKQVNVIEVPEPRPRPPPHAKAHCRALVRTVYDANKKFVQASGAATVYKPEVQTNQWSSSRVKLINGDESIEAGWMVNPSEFKNNEAHLYVSFNVGGKGCINVACSGFVQVHSDVALGTTPSTYSTSKKQILWNVLIEKHQDDGNWWFSLIYQNSKIQIGYWPQSLFTLLKDSANQVEFGGEINDPNGANPPPEMGNGNKAEYDTAYSSAFLQATINNAEPTDTEKDADCTELYTVKDAGTQADLGRIILFGGPYPLDGARV</sequence>
<evidence type="ECO:0000256" key="1">
    <source>
        <dbReference type="SAM" id="SignalP"/>
    </source>
</evidence>
<feature type="chain" id="PRO_5043957205" description="Neprosin PEP catalytic domain-containing protein" evidence="1">
    <location>
        <begin position="24"/>
        <end position="356"/>
    </location>
</feature>
<keyword evidence="1" id="KW-0732">Signal</keyword>
<organism evidence="3 4">
    <name type="scientific">Saponaria officinalis</name>
    <name type="common">Common soapwort</name>
    <name type="synonym">Lychnis saponaria</name>
    <dbReference type="NCBI Taxonomy" id="3572"/>
    <lineage>
        <taxon>Eukaryota</taxon>
        <taxon>Viridiplantae</taxon>
        <taxon>Streptophyta</taxon>
        <taxon>Embryophyta</taxon>
        <taxon>Tracheophyta</taxon>
        <taxon>Spermatophyta</taxon>
        <taxon>Magnoliopsida</taxon>
        <taxon>eudicotyledons</taxon>
        <taxon>Gunneridae</taxon>
        <taxon>Pentapetalae</taxon>
        <taxon>Caryophyllales</taxon>
        <taxon>Caryophyllaceae</taxon>
        <taxon>Caryophylleae</taxon>
        <taxon>Saponaria</taxon>
    </lineage>
</organism>
<dbReference type="InterPro" id="IPR053168">
    <property type="entry name" value="Glutamic_endopeptidase"/>
</dbReference>
<dbReference type="PANTHER" id="PTHR31589">
    <property type="entry name" value="PROTEIN, PUTATIVE (DUF239)-RELATED-RELATED"/>
    <property type="match status" value="1"/>
</dbReference>
<dbReference type="Pfam" id="PF03080">
    <property type="entry name" value="Neprosin"/>
    <property type="match status" value="1"/>
</dbReference>
<proteinExistence type="predicted"/>
<evidence type="ECO:0000313" key="3">
    <source>
        <dbReference type="EMBL" id="KAK9735958.1"/>
    </source>
</evidence>
<dbReference type="PROSITE" id="PS52045">
    <property type="entry name" value="NEPROSIN_PEP_CD"/>
    <property type="match status" value="1"/>
</dbReference>
<reference evidence="3" key="1">
    <citation type="submission" date="2024-03" db="EMBL/GenBank/DDBJ databases">
        <title>WGS assembly of Saponaria officinalis var. Norfolk2.</title>
        <authorList>
            <person name="Jenkins J."/>
            <person name="Shu S."/>
            <person name="Grimwood J."/>
            <person name="Barry K."/>
            <person name="Goodstein D."/>
            <person name="Schmutz J."/>
            <person name="Leebens-Mack J."/>
            <person name="Osbourn A."/>
        </authorList>
    </citation>
    <scope>NUCLEOTIDE SEQUENCE [LARGE SCALE GENOMIC DNA]</scope>
    <source>
        <strain evidence="3">JIC</strain>
    </source>
</reference>
<feature type="domain" description="Neprosin PEP catalytic" evidence="2">
    <location>
        <begin position="112"/>
        <end position="352"/>
    </location>
</feature>
<name>A0AAW1LQ48_SAPOF</name>
<accession>A0AAW1LQ48</accession>
<dbReference type="InterPro" id="IPR004314">
    <property type="entry name" value="Neprosin"/>
</dbReference>
<protein>
    <recommendedName>
        <fullName evidence="2">Neprosin PEP catalytic domain-containing protein</fullName>
    </recommendedName>
</protein>
<evidence type="ECO:0000313" key="4">
    <source>
        <dbReference type="Proteomes" id="UP001443914"/>
    </source>
</evidence>